<dbReference type="Pfam" id="PF00497">
    <property type="entry name" value="SBP_bac_3"/>
    <property type="match status" value="1"/>
</dbReference>
<feature type="chain" id="PRO_5047250371" evidence="4">
    <location>
        <begin position="22"/>
        <end position="407"/>
    </location>
</feature>
<dbReference type="RefSeq" id="WP_201954041.1">
    <property type="nucleotide sequence ID" value="NZ_JAERRJ010000012.1"/>
</dbReference>
<organism evidence="6 7">
    <name type="scientific">Nocardia acididurans</name>
    <dbReference type="NCBI Taxonomy" id="2802282"/>
    <lineage>
        <taxon>Bacteria</taxon>
        <taxon>Bacillati</taxon>
        <taxon>Actinomycetota</taxon>
        <taxon>Actinomycetes</taxon>
        <taxon>Mycobacteriales</taxon>
        <taxon>Nocardiaceae</taxon>
        <taxon>Nocardia</taxon>
    </lineage>
</organism>
<dbReference type="PANTHER" id="PTHR30085">
    <property type="entry name" value="AMINO ACID ABC TRANSPORTER PERMEASE"/>
    <property type="match status" value="1"/>
</dbReference>
<gene>
    <name evidence="6" type="ORF">JK358_29365</name>
</gene>
<sequence length="407" mass="44393">MTRAILAATLAAGLAMTAACGSDDERVPNVATGDRSLTIGIKFDQPGLSVMQDSGLPKGFDADTARYIADKLHVKPEKITWKQTPTDQREKMLTAGAVDFIVASYSITADRMRQVSFAGPYLVAGQDLLVRTDENGITRAEDLDGRTVCSAEGSTSADTIRKDFSPGANLTTRENYSACVDDLLAGRVDAVSTDDVILAGYAAQHPDRLRVVGRPFTRERYGVGVKKGNTELQGQITSALQEMIADGSWQRSMTVNLTPSGYRPMPAPAVFNAPDKQVAAGNITELDPELVRAVDQVADLANKQDWEAFSRLTCAETTDAIDRFLMQYTPQYDENLGAEAKDTTFTFTINGISQVGPDTATFLARETFSKVPDKYKQYFKDIDYTGTMNRRDGEWKLCALAADFVEP</sequence>
<keyword evidence="7" id="KW-1185">Reference proteome</keyword>
<dbReference type="CDD" id="cd13690">
    <property type="entry name" value="PBP2_GluB"/>
    <property type="match status" value="1"/>
</dbReference>
<keyword evidence="3 4" id="KW-0732">Signal</keyword>
<proteinExistence type="inferred from homology"/>
<dbReference type="InterPro" id="IPR001638">
    <property type="entry name" value="Solute-binding_3/MltF_N"/>
</dbReference>
<comment type="similarity">
    <text evidence="1">Belongs to the bacterial solute-binding protein 3 family.</text>
</comment>
<dbReference type="InterPro" id="IPR032710">
    <property type="entry name" value="NTF2-like_dom_sf"/>
</dbReference>
<dbReference type="SUPFAM" id="SSF54427">
    <property type="entry name" value="NTF2-like"/>
    <property type="match status" value="1"/>
</dbReference>
<evidence type="ECO:0000256" key="3">
    <source>
        <dbReference type="ARBA" id="ARBA00022729"/>
    </source>
</evidence>
<dbReference type="Gene3D" id="3.40.190.10">
    <property type="entry name" value="Periplasmic binding protein-like II"/>
    <property type="match status" value="2"/>
</dbReference>
<accession>A0ABS1MCZ7</accession>
<evidence type="ECO:0000313" key="7">
    <source>
        <dbReference type="Proteomes" id="UP000602198"/>
    </source>
</evidence>
<dbReference type="Proteomes" id="UP000602198">
    <property type="component" value="Unassembled WGS sequence"/>
</dbReference>
<dbReference type="InterPro" id="IPR051455">
    <property type="entry name" value="Bact_solute-bind_prot3"/>
</dbReference>
<evidence type="ECO:0000259" key="5">
    <source>
        <dbReference type="SMART" id="SM00062"/>
    </source>
</evidence>
<evidence type="ECO:0000256" key="2">
    <source>
        <dbReference type="ARBA" id="ARBA00022448"/>
    </source>
</evidence>
<evidence type="ECO:0000313" key="6">
    <source>
        <dbReference type="EMBL" id="MBL1078522.1"/>
    </source>
</evidence>
<name>A0ABS1MCZ7_9NOCA</name>
<dbReference type="SMART" id="SM00062">
    <property type="entry name" value="PBPb"/>
    <property type="match status" value="1"/>
</dbReference>
<evidence type="ECO:0000256" key="1">
    <source>
        <dbReference type="ARBA" id="ARBA00010333"/>
    </source>
</evidence>
<protein>
    <submittedName>
        <fullName evidence="6">Glutamate ABC transporter substrate-binding protein</fullName>
    </submittedName>
</protein>
<evidence type="ECO:0000256" key="4">
    <source>
        <dbReference type="SAM" id="SignalP"/>
    </source>
</evidence>
<dbReference type="PANTHER" id="PTHR30085:SF6">
    <property type="entry name" value="ABC TRANSPORTER GLUTAMINE-BINDING PROTEIN GLNH"/>
    <property type="match status" value="1"/>
</dbReference>
<dbReference type="SUPFAM" id="SSF53850">
    <property type="entry name" value="Periplasmic binding protein-like II"/>
    <property type="match status" value="1"/>
</dbReference>
<feature type="domain" description="Solute-binding protein family 3/N-terminal" evidence="5">
    <location>
        <begin position="36"/>
        <end position="260"/>
    </location>
</feature>
<comment type="caution">
    <text evidence="6">The sequence shown here is derived from an EMBL/GenBank/DDBJ whole genome shotgun (WGS) entry which is preliminary data.</text>
</comment>
<dbReference type="EMBL" id="JAERRJ010000012">
    <property type="protein sequence ID" value="MBL1078522.1"/>
    <property type="molecule type" value="Genomic_DNA"/>
</dbReference>
<dbReference type="PROSITE" id="PS51257">
    <property type="entry name" value="PROKAR_LIPOPROTEIN"/>
    <property type="match status" value="1"/>
</dbReference>
<keyword evidence="2" id="KW-0813">Transport</keyword>
<feature type="signal peptide" evidence="4">
    <location>
        <begin position="1"/>
        <end position="21"/>
    </location>
</feature>
<reference evidence="6 7" key="1">
    <citation type="submission" date="2021-01" db="EMBL/GenBank/DDBJ databases">
        <title>WGS of actinomycetes isolated from Thailand.</title>
        <authorList>
            <person name="Thawai C."/>
        </authorList>
    </citation>
    <scope>NUCLEOTIDE SEQUENCE [LARGE SCALE GENOMIC DNA]</scope>
    <source>
        <strain evidence="6 7">LPG 2</strain>
    </source>
</reference>